<evidence type="ECO:0000256" key="1">
    <source>
        <dbReference type="ARBA" id="ARBA00004123"/>
    </source>
</evidence>
<keyword evidence="4" id="KW-0238">DNA-binding</keyword>
<evidence type="ECO:0000256" key="2">
    <source>
        <dbReference type="ARBA" id="ARBA00006079"/>
    </source>
</evidence>
<accession>A0AAJ7C7W7</accession>
<dbReference type="PROSITE" id="PS50217">
    <property type="entry name" value="BZIP"/>
    <property type="match status" value="1"/>
</dbReference>
<evidence type="ECO:0000256" key="3">
    <source>
        <dbReference type="ARBA" id="ARBA00023015"/>
    </source>
</evidence>
<evidence type="ECO:0000256" key="7">
    <source>
        <dbReference type="SAM" id="MobiDB-lite"/>
    </source>
</evidence>
<dbReference type="InterPro" id="IPR040223">
    <property type="entry name" value="PAR_bZIP"/>
</dbReference>
<protein>
    <submittedName>
        <fullName evidence="10">Hepatic leukemia factor</fullName>
    </submittedName>
</protein>
<feature type="region of interest" description="Disordered" evidence="7">
    <location>
        <begin position="109"/>
        <end position="170"/>
    </location>
</feature>
<name>A0AAJ7C7W7_CEPCN</name>
<evidence type="ECO:0000256" key="6">
    <source>
        <dbReference type="ARBA" id="ARBA00023242"/>
    </source>
</evidence>
<evidence type="ECO:0000256" key="4">
    <source>
        <dbReference type="ARBA" id="ARBA00023125"/>
    </source>
</evidence>
<dbReference type="Gene3D" id="1.20.5.170">
    <property type="match status" value="1"/>
</dbReference>
<dbReference type="PANTHER" id="PTHR11988">
    <property type="entry name" value="THYROTROPH EMBRYONIC FACTOR RELATED"/>
    <property type="match status" value="1"/>
</dbReference>
<comment type="similarity">
    <text evidence="2">Belongs to the bZIP family. NFIL3 subfamily.</text>
</comment>
<evidence type="ECO:0000256" key="5">
    <source>
        <dbReference type="ARBA" id="ARBA00023163"/>
    </source>
</evidence>
<dbReference type="AlphaFoldDB" id="A0AAJ7C7W7"/>
<dbReference type="CDD" id="cd14695">
    <property type="entry name" value="bZIP_HLF"/>
    <property type="match status" value="1"/>
</dbReference>
<dbReference type="GeneID" id="107271656"/>
<keyword evidence="3" id="KW-0805">Transcription regulation</keyword>
<reference evidence="10" key="1">
    <citation type="submission" date="2025-08" db="UniProtKB">
        <authorList>
            <consortium name="RefSeq"/>
        </authorList>
    </citation>
    <scope>IDENTIFICATION</scope>
</reference>
<dbReference type="InterPro" id="IPR046347">
    <property type="entry name" value="bZIP_sf"/>
</dbReference>
<dbReference type="RefSeq" id="XP_015603365.1">
    <property type="nucleotide sequence ID" value="XM_015747879.2"/>
</dbReference>
<dbReference type="SUPFAM" id="SSF57959">
    <property type="entry name" value="Leucine zipper domain"/>
    <property type="match status" value="1"/>
</dbReference>
<comment type="subcellular location">
    <subcellularLocation>
        <location evidence="1">Nucleus</location>
    </subcellularLocation>
</comment>
<gene>
    <name evidence="10" type="primary">LOC107271656</name>
</gene>
<keyword evidence="5" id="KW-0804">Transcription</keyword>
<dbReference type="Proteomes" id="UP000694920">
    <property type="component" value="Unplaced"/>
</dbReference>
<feature type="compositionally biased region" description="Basic and acidic residues" evidence="7">
    <location>
        <begin position="138"/>
        <end position="152"/>
    </location>
</feature>
<feature type="compositionally biased region" description="Polar residues" evidence="7">
    <location>
        <begin position="236"/>
        <end position="246"/>
    </location>
</feature>
<sequence length="246" mass="26881">MGSHAHARSICAGSSVTGAFSALHLLRSYSLLAPPSDLCRYDPFPARDYGFGEPDPPRSGSTGETPVSPLTPSSLTAPFSIPTSLFPPPLLAAVPPLIQSINVPQPFSNSANPGTLGNHHFISSNGITNIQQRRPRGEKKPIPEEQKDEKYYERRKRNNQAAKKSRDARKIREDHIALRATMLEHENAILRAQVVTLREEAQSLRHMLIKQQTPGIQTIDSARPLSSVTPSTLSPQNPVTSVSCQV</sequence>
<feature type="region of interest" description="Disordered" evidence="7">
    <location>
        <begin position="227"/>
        <end position="246"/>
    </location>
</feature>
<dbReference type="FunFam" id="1.20.5.170:FF:000025">
    <property type="entry name" value="nuclear factor interleukin-3-regulated protein-like"/>
    <property type="match status" value="1"/>
</dbReference>
<feature type="region of interest" description="Disordered" evidence="7">
    <location>
        <begin position="49"/>
        <end position="74"/>
    </location>
</feature>
<dbReference type="GO" id="GO:0000978">
    <property type="term" value="F:RNA polymerase II cis-regulatory region sequence-specific DNA binding"/>
    <property type="evidence" value="ECO:0007669"/>
    <property type="project" value="TreeGrafter"/>
</dbReference>
<evidence type="ECO:0000313" key="10">
    <source>
        <dbReference type="RefSeq" id="XP_015603365.1"/>
    </source>
</evidence>
<evidence type="ECO:0000259" key="8">
    <source>
        <dbReference type="PROSITE" id="PS50217"/>
    </source>
</evidence>
<feature type="compositionally biased region" description="Polar residues" evidence="7">
    <location>
        <begin position="59"/>
        <end position="74"/>
    </location>
</feature>
<dbReference type="GO" id="GO:0000981">
    <property type="term" value="F:DNA-binding transcription factor activity, RNA polymerase II-specific"/>
    <property type="evidence" value="ECO:0007669"/>
    <property type="project" value="TreeGrafter"/>
</dbReference>
<feature type="domain" description="BZIP" evidence="8">
    <location>
        <begin position="148"/>
        <end position="211"/>
    </location>
</feature>
<feature type="compositionally biased region" description="Polar residues" evidence="7">
    <location>
        <begin position="109"/>
        <end position="132"/>
    </location>
</feature>
<dbReference type="SMART" id="SM00338">
    <property type="entry name" value="BRLZ"/>
    <property type="match status" value="1"/>
</dbReference>
<dbReference type="GO" id="GO:0005634">
    <property type="term" value="C:nucleus"/>
    <property type="evidence" value="ECO:0007669"/>
    <property type="project" value="UniProtKB-SubCell"/>
</dbReference>
<proteinExistence type="inferred from homology"/>
<dbReference type="PANTHER" id="PTHR11988:SF55">
    <property type="entry name" value="BZIP DOMAIN-CONTAINING PROTEIN"/>
    <property type="match status" value="1"/>
</dbReference>
<organism evidence="9 10">
    <name type="scientific">Cephus cinctus</name>
    <name type="common">Wheat stem sawfly</name>
    <dbReference type="NCBI Taxonomy" id="211228"/>
    <lineage>
        <taxon>Eukaryota</taxon>
        <taxon>Metazoa</taxon>
        <taxon>Ecdysozoa</taxon>
        <taxon>Arthropoda</taxon>
        <taxon>Hexapoda</taxon>
        <taxon>Insecta</taxon>
        <taxon>Pterygota</taxon>
        <taxon>Neoptera</taxon>
        <taxon>Endopterygota</taxon>
        <taxon>Hymenoptera</taxon>
        <taxon>Cephoidea</taxon>
        <taxon>Cephidae</taxon>
        <taxon>Cephus</taxon>
    </lineage>
</organism>
<keyword evidence="6" id="KW-0539">Nucleus</keyword>
<dbReference type="KEGG" id="ccin:107271656"/>
<dbReference type="Pfam" id="PF07716">
    <property type="entry name" value="bZIP_2"/>
    <property type="match status" value="1"/>
</dbReference>
<keyword evidence="9" id="KW-1185">Reference proteome</keyword>
<dbReference type="InterPro" id="IPR004827">
    <property type="entry name" value="bZIP"/>
</dbReference>
<evidence type="ECO:0000313" key="9">
    <source>
        <dbReference type="Proteomes" id="UP000694920"/>
    </source>
</evidence>